<feature type="region of interest" description="Disordered" evidence="1">
    <location>
        <begin position="22"/>
        <end position="66"/>
    </location>
</feature>
<evidence type="ECO:0000259" key="2">
    <source>
        <dbReference type="PROSITE" id="PS50222"/>
    </source>
</evidence>
<dbReference type="SUPFAM" id="SSF47473">
    <property type="entry name" value="EF-hand"/>
    <property type="match status" value="1"/>
</dbReference>
<evidence type="ECO:0000313" key="4">
    <source>
        <dbReference type="Proteomes" id="UP000436468"/>
    </source>
</evidence>
<protein>
    <submittedName>
        <fullName evidence="3">EF-hand domain-containing protein</fullName>
    </submittedName>
</protein>
<keyword evidence="4" id="KW-1185">Reference proteome</keyword>
<sequence length="265" mass="26017">MLFALGAASSAIDLLSSLMSSKSTTRTGSSSQGSQTTGLFAPSTGTSTSTGSSTGTGSGSGSSQISPLTMGALISAQSQSQTAVSNSPTAASRSDALKDLFSQIDADGNGKITQSEFENALGAGGTNTAQADDVFSKLDSNGDGNVSLDEMSQALQGHKGGGHHRHHMASGSTDGSGSGSGAGGSSSDPLMQALDGATSTSVTNSDGSTTTTTTYADGSKVSMTTPAASSATLNAASSYNIVEQLIQRQAKAISAQDFAAISVSA</sequence>
<name>A0A844SP44_9BRAD</name>
<reference evidence="3 4" key="1">
    <citation type="submission" date="2019-12" db="EMBL/GenBank/DDBJ databases">
        <title>Draft genome sequences Bradyrhizobium cajani AMBPC1010, Bradyrhizobium pachyrhizi AMBPC1040 and Bradyrhizobium yuanmingense ALSPC3051, three plant growth promoting strains isolated from nodules of Cajanus cajan L. in Dominican Republic.</title>
        <authorList>
            <person name="Flores-Felix J.D."/>
            <person name="Araujo J."/>
            <person name="Diaz-Alcantara C."/>
            <person name="Gonzalez-Andres F."/>
            <person name="Velazquez E."/>
        </authorList>
    </citation>
    <scope>NUCLEOTIDE SEQUENCE [LARGE SCALE GENOMIC DNA]</scope>
    <source>
        <strain evidence="3 4">1040</strain>
    </source>
</reference>
<comment type="caution">
    <text evidence="3">The sequence shown here is derived from an EMBL/GenBank/DDBJ whole genome shotgun (WGS) entry which is preliminary data.</text>
</comment>
<dbReference type="Pfam" id="PF13499">
    <property type="entry name" value="EF-hand_7"/>
    <property type="match status" value="1"/>
</dbReference>
<dbReference type="InterPro" id="IPR018247">
    <property type="entry name" value="EF_Hand_1_Ca_BS"/>
</dbReference>
<feature type="region of interest" description="Disordered" evidence="1">
    <location>
        <begin position="155"/>
        <end position="222"/>
    </location>
</feature>
<gene>
    <name evidence="3" type="ORF">GPL21_11945</name>
</gene>
<feature type="domain" description="EF-hand" evidence="2">
    <location>
        <begin position="92"/>
        <end position="127"/>
    </location>
</feature>
<dbReference type="Gene3D" id="1.10.238.10">
    <property type="entry name" value="EF-hand"/>
    <property type="match status" value="1"/>
</dbReference>
<organism evidence="3 4">
    <name type="scientific">Bradyrhizobium pachyrhizi</name>
    <dbReference type="NCBI Taxonomy" id="280333"/>
    <lineage>
        <taxon>Bacteria</taxon>
        <taxon>Pseudomonadati</taxon>
        <taxon>Pseudomonadota</taxon>
        <taxon>Alphaproteobacteria</taxon>
        <taxon>Hyphomicrobiales</taxon>
        <taxon>Nitrobacteraceae</taxon>
        <taxon>Bradyrhizobium</taxon>
    </lineage>
</organism>
<dbReference type="AlphaFoldDB" id="A0A844SP44"/>
<dbReference type="RefSeq" id="WP_157343266.1">
    <property type="nucleotide sequence ID" value="NZ_CP121667.1"/>
</dbReference>
<feature type="compositionally biased region" description="Low complexity" evidence="1">
    <location>
        <begin position="22"/>
        <end position="53"/>
    </location>
</feature>
<dbReference type="PROSITE" id="PS00018">
    <property type="entry name" value="EF_HAND_1"/>
    <property type="match status" value="2"/>
</dbReference>
<proteinExistence type="predicted"/>
<dbReference type="SMART" id="SM00054">
    <property type="entry name" value="EFh"/>
    <property type="match status" value="2"/>
</dbReference>
<dbReference type="Proteomes" id="UP000436468">
    <property type="component" value="Unassembled WGS sequence"/>
</dbReference>
<dbReference type="InterPro" id="IPR011992">
    <property type="entry name" value="EF-hand-dom_pair"/>
</dbReference>
<dbReference type="EMBL" id="WQNF01000006">
    <property type="protein sequence ID" value="MVT65819.1"/>
    <property type="molecule type" value="Genomic_DNA"/>
</dbReference>
<dbReference type="GO" id="GO:0005509">
    <property type="term" value="F:calcium ion binding"/>
    <property type="evidence" value="ECO:0007669"/>
    <property type="project" value="InterPro"/>
</dbReference>
<dbReference type="CDD" id="cd00051">
    <property type="entry name" value="EFh"/>
    <property type="match status" value="1"/>
</dbReference>
<feature type="compositionally biased region" description="Low complexity" evidence="1">
    <location>
        <begin position="198"/>
        <end position="214"/>
    </location>
</feature>
<evidence type="ECO:0000313" key="3">
    <source>
        <dbReference type="EMBL" id="MVT65819.1"/>
    </source>
</evidence>
<feature type="compositionally biased region" description="Gly residues" evidence="1">
    <location>
        <begin position="174"/>
        <end position="184"/>
    </location>
</feature>
<dbReference type="InterPro" id="IPR002048">
    <property type="entry name" value="EF_hand_dom"/>
</dbReference>
<feature type="domain" description="EF-hand" evidence="2">
    <location>
        <begin position="129"/>
        <end position="161"/>
    </location>
</feature>
<dbReference type="PROSITE" id="PS50222">
    <property type="entry name" value="EF_HAND_2"/>
    <property type="match status" value="2"/>
</dbReference>
<accession>A0A844SP44</accession>
<evidence type="ECO:0000256" key="1">
    <source>
        <dbReference type="SAM" id="MobiDB-lite"/>
    </source>
</evidence>